<dbReference type="InterPro" id="IPR045584">
    <property type="entry name" value="Pilin-like"/>
</dbReference>
<comment type="caution">
    <text evidence="13">The sequence shown here is derived from an EMBL/GenBank/DDBJ whole genome shotgun (WGS) entry which is preliminary data.</text>
</comment>
<sequence length="170" mass="18500">MRCAVRHDPSSVSLHPGRRARRGQYGFTLLEMLVVILLIGIAAAAVSVSVTQGLASARINAASGEIAAALRATRAQAIVQGKQQYFDVDLRNDTYSDAKRKDVRLPAGLKLSITSALEDRPNDYTGRIRFFPDGSSTGGHIILTSGRRQWRINVSWLTGQVAVVDQVAQR</sequence>
<feature type="domain" description="General secretion pathway GspH" evidence="12">
    <location>
        <begin position="64"/>
        <end position="157"/>
    </location>
</feature>
<evidence type="ECO:0000256" key="3">
    <source>
        <dbReference type="ARBA" id="ARBA00022475"/>
    </source>
</evidence>
<keyword evidence="3" id="KW-1003">Cell membrane</keyword>
<dbReference type="NCBIfam" id="TIGR02532">
    <property type="entry name" value="IV_pilin_GFxxxE"/>
    <property type="match status" value="1"/>
</dbReference>
<evidence type="ECO:0000313" key="13">
    <source>
        <dbReference type="EMBL" id="MFK2878323.1"/>
    </source>
</evidence>
<comment type="similarity">
    <text evidence="9">Belongs to the GSP H family.</text>
</comment>
<dbReference type="Proteomes" id="UP001620339">
    <property type="component" value="Unassembled WGS sequence"/>
</dbReference>
<keyword evidence="14" id="KW-1185">Reference proteome</keyword>
<dbReference type="PRINTS" id="PR00885">
    <property type="entry name" value="BCTERIALGSPH"/>
</dbReference>
<dbReference type="InterPro" id="IPR022346">
    <property type="entry name" value="T2SS_GspH"/>
</dbReference>
<dbReference type="Gene3D" id="3.30.700.10">
    <property type="entry name" value="Glycoprotein, Type 4 Pilin"/>
    <property type="match status" value="1"/>
</dbReference>
<keyword evidence="7 11" id="KW-1133">Transmembrane helix</keyword>
<keyword evidence="8 11" id="KW-0472">Membrane</keyword>
<dbReference type="InterPro" id="IPR012902">
    <property type="entry name" value="N_methyl_site"/>
</dbReference>
<evidence type="ECO:0000256" key="2">
    <source>
        <dbReference type="ARBA" id="ARBA00021549"/>
    </source>
</evidence>
<protein>
    <recommendedName>
        <fullName evidence="2">Type II secretion system protein H</fullName>
    </recommendedName>
    <alternativeName>
        <fullName evidence="10">General secretion pathway protein H</fullName>
    </alternativeName>
</protein>
<name>A0ABW8J7N4_9GAMM</name>
<organism evidence="13 14">
    <name type="scientific">Rhodanobacter hydrolyticus</name>
    <dbReference type="NCBI Taxonomy" id="2250595"/>
    <lineage>
        <taxon>Bacteria</taxon>
        <taxon>Pseudomonadati</taxon>
        <taxon>Pseudomonadota</taxon>
        <taxon>Gammaproteobacteria</taxon>
        <taxon>Lysobacterales</taxon>
        <taxon>Rhodanobacteraceae</taxon>
        <taxon>Rhodanobacter</taxon>
    </lineage>
</organism>
<keyword evidence="5" id="KW-0997">Cell inner membrane</keyword>
<evidence type="ECO:0000256" key="7">
    <source>
        <dbReference type="ARBA" id="ARBA00022989"/>
    </source>
</evidence>
<keyword evidence="4" id="KW-0488">Methylation</keyword>
<evidence type="ECO:0000313" key="14">
    <source>
        <dbReference type="Proteomes" id="UP001620339"/>
    </source>
</evidence>
<evidence type="ECO:0000256" key="9">
    <source>
        <dbReference type="ARBA" id="ARBA00025772"/>
    </source>
</evidence>
<evidence type="ECO:0000256" key="8">
    <source>
        <dbReference type="ARBA" id="ARBA00023136"/>
    </source>
</evidence>
<evidence type="ECO:0000256" key="4">
    <source>
        <dbReference type="ARBA" id="ARBA00022481"/>
    </source>
</evidence>
<evidence type="ECO:0000256" key="10">
    <source>
        <dbReference type="ARBA" id="ARBA00030775"/>
    </source>
</evidence>
<evidence type="ECO:0000256" key="5">
    <source>
        <dbReference type="ARBA" id="ARBA00022519"/>
    </source>
</evidence>
<evidence type="ECO:0000256" key="6">
    <source>
        <dbReference type="ARBA" id="ARBA00022692"/>
    </source>
</evidence>
<dbReference type="Pfam" id="PF12019">
    <property type="entry name" value="GspH"/>
    <property type="match status" value="1"/>
</dbReference>
<comment type="subcellular location">
    <subcellularLocation>
        <location evidence="1">Cell inner membrane</location>
        <topology evidence="1">Single-pass membrane protein</topology>
    </subcellularLocation>
</comment>
<dbReference type="EMBL" id="JADIKK010000008">
    <property type="protein sequence ID" value="MFK2878323.1"/>
    <property type="molecule type" value="Genomic_DNA"/>
</dbReference>
<evidence type="ECO:0000256" key="1">
    <source>
        <dbReference type="ARBA" id="ARBA00004377"/>
    </source>
</evidence>
<dbReference type="RefSeq" id="WP_404614958.1">
    <property type="nucleotide sequence ID" value="NZ_JADIKK010000008.1"/>
</dbReference>
<accession>A0ABW8J7N4</accession>
<dbReference type="InterPro" id="IPR002416">
    <property type="entry name" value="T2SS_protein-GspH"/>
</dbReference>
<evidence type="ECO:0000256" key="11">
    <source>
        <dbReference type="SAM" id="Phobius"/>
    </source>
</evidence>
<keyword evidence="6 11" id="KW-0812">Transmembrane</keyword>
<feature type="transmembrane region" description="Helical" evidence="11">
    <location>
        <begin position="27"/>
        <end position="50"/>
    </location>
</feature>
<dbReference type="Pfam" id="PF07963">
    <property type="entry name" value="N_methyl"/>
    <property type="match status" value="1"/>
</dbReference>
<dbReference type="SUPFAM" id="SSF54523">
    <property type="entry name" value="Pili subunits"/>
    <property type="match status" value="1"/>
</dbReference>
<proteinExistence type="inferred from homology"/>
<gene>
    <name evidence="13" type="ORF">ISP25_14700</name>
</gene>
<reference evidence="13 14" key="1">
    <citation type="submission" date="2020-10" db="EMBL/GenBank/DDBJ databases">
        <title>Phylogeny of dyella-like bacteria.</title>
        <authorList>
            <person name="Fu J."/>
        </authorList>
    </citation>
    <scope>NUCLEOTIDE SEQUENCE [LARGE SCALE GENOMIC DNA]</scope>
    <source>
        <strain evidence="13 14">KACC 19113</strain>
    </source>
</reference>
<evidence type="ECO:0000259" key="12">
    <source>
        <dbReference type="Pfam" id="PF12019"/>
    </source>
</evidence>